<dbReference type="AlphaFoldDB" id="A0A5C1AB56"/>
<keyword evidence="3" id="KW-1185">Reference proteome</keyword>
<dbReference type="EMBL" id="CP042425">
    <property type="protein sequence ID" value="QEL16609.1"/>
    <property type="molecule type" value="Genomic_DNA"/>
</dbReference>
<dbReference type="GO" id="GO:0016787">
    <property type="term" value="F:hydrolase activity"/>
    <property type="evidence" value="ECO:0007669"/>
    <property type="project" value="InterPro"/>
</dbReference>
<dbReference type="KEGG" id="lrs:PX52LOC_03569"/>
<dbReference type="Pfam" id="PF01968">
    <property type="entry name" value="Hydantoinase_A"/>
    <property type="match status" value="1"/>
</dbReference>
<dbReference type="InterPro" id="IPR043129">
    <property type="entry name" value="ATPase_NBD"/>
</dbReference>
<protein>
    <submittedName>
        <fullName evidence="2">H4MPT-linked C1 transfer pathway protein</fullName>
    </submittedName>
</protein>
<dbReference type="NCBIfam" id="TIGR03123">
    <property type="entry name" value="one_C_unchar_1"/>
    <property type="match status" value="1"/>
</dbReference>
<accession>A0A5C1AB56</accession>
<dbReference type="Gene3D" id="3.30.420.190">
    <property type="entry name" value="conserved archaeal protein q6m145"/>
    <property type="match status" value="1"/>
</dbReference>
<evidence type="ECO:0000259" key="1">
    <source>
        <dbReference type="Pfam" id="PF01968"/>
    </source>
</evidence>
<gene>
    <name evidence="2" type="ORF">PX52LOC_03569</name>
</gene>
<evidence type="ECO:0000313" key="2">
    <source>
        <dbReference type="EMBL" id="QEL16609.1"/>
    </source>
</evidence>
<dbReference type="RefSeq" id="WP_149111317.1">
    <property type="nucleotide sequence ID" value="NZ_CP042425.1"/>
</dbReference>
<feature type="domain" description="Hydantoinase A/oxoprolinase" evidence="1">
    <location>
        <begin position="56"/>
        <end position="299"/>
    </location>
</feature>
<dbReference type="Proteomes" id="UP000324974">
    <property type="component" value="Chromosome"/>
</dbReference>
<proteinExistence type="predicted"/>
<dbReference type="OrthoDB" id="1792672at2"/>
<reference evidence="3" key="1">
    <citation type="submission" date="2019-08" db="EMBL/GenBank/DDBJ databases">
        <title>Limnoglobus roseus gen. nov., sp. nov., a novel freshwater planctomycete with a giant genome from the family Gemmataceae.</title>
        <authorList>
            <person name="Kulichevskaya I.S."/>
            <person name="Naumoff D.G."/>
            <person name="Miroshnikov K."/>
            <person name="Ivanova A."/>
            <person name="Philippov D.A."/>
            <person name="Hakobyan A."/>
            <person name="Rijpstra I.C."/>
            <person name="Sinninghe Damste J.S."/>
            <person name="Liesack W."/>
            <person name="Dedysh S.N."/>
        </authorList>
    </citation>
    <scope>NUCLEOTIDE SEQUENCE [LARGE SCALE GENOMIC DNA]</scope>
    <source>
        <strain evidence="3">PX52</strain>
    </source>
</reference>
<organism evidence="2 3">
    <name type="scientific">Limnoglobus roseus</name>
    <dbReference type="NCBI Taxonomy" id="2598579"/>
    <lineage>
        <taxon>Bacteria</taxon>
        <taxon>Pseudomonadati</taxon>
        <taxon>Planctomycetota</taxon>
        <taxon>Planctomycetia</taxon>
        <taxon>Gemmatales</taxon>
        <taxon>Gemmataceae</taxon>
        <taxon>Limnoglobus</taxon>
    </lineage>
</organism>
<name>A0A5C1AB56_9BACT</name>
<sequence>MASTILGLDIGGANLKAATNTGRAASVPFALWKQPAQLAHALDELITPFADADELAVTMTGELCDCFETKRDGVRHIVSAVMNVSRSRPVRVWSTDGVFLNTNEAKEHYLKVAAANWHALATFVGGYTPRGVTLLIDIGSTTTDLIPILDGLPWSEGKTDTARMRLGELVYTGVRRTPATTFLGTTAAAEFFATVHDAHLLLGSVPEDAADTDTADGRPATRLHAHGRLSRMVGGDPVLTPEEDTQRLARSIVEQQRKLLHDRVAALIPRLREMRQAARHPRRYAVVSGSGEFLARQLLRDQPFVAFFDDMLSLTERLGPERSAAAPAYAVATLAAERPL</sequence>
<dbReference type="InterPro" id="IPR002821">
    <property type="entry name" value="Hydantoinase_A"/>
</dbReference>
<evidence type="ECO:0000313" key="3">
    <source>
        <dbReference type="Proteomes" id="UP000324974"/>
    </source>
</evidence>
<dbReference type="Gene3D" id="3.30.420.40">
    <property type="match status" value="1"/>
</dbReference>
<dbReference type="SUPFAM" id="SSF53067">
    <property type="entry name" value="Actin-like ATPase domain"/>
    <property type="match status" value="1"/>
</dbReference>
<dbReference type="InterPro" id="IPR002756">
    <property type="entry name" value="MfnF"/>
</dbReference>